<feature type="compositionally biased region" description="Basic and acidic residues" evidence="8">
    <location>
        <begin position="926"/>
        <end position="937"/>
    </location>
</feature>
<name>A0AAV7J558_COTGL</name>
<reference evidence="11 12" key="1">
    <citation type="journal article" date="2021" name="J. Hered.">
        <title>A chromosome-level genome assembly of the parasitoid wasp, Cotesia glomerata (Hymenoptera: Braconidae).</title>
        <authorList>
            <person name="Pinto B.J."/>
            <person name="Weis J.J."/>
            <person name="Gamble T."/>
            <person name="Ode P.J."/>
            <person name="Paul R."/>
            <person name="Zaspel J.M."/>
        </authorList>
    </citation>
    <scope>NUCLEOTIDE SEQUENCE [LARGE SCALE GENOMIC DNA]</scope>
    <source>
        <strain evidence="11">CgM1</strain>
    </source>
</reference>
<dbReference type="Pfam" id="PF03137">
    <property type="entry name" value="OATP"/>
    <property type="match status" value="1"/>
</dbReference>
<accession>A0AAV7J558</accession>
<proteinExistence type="inferred from homology"/>
<feature type="transmembrane region" description="Helical" evidence="9">
    <location>
        <begin position="90"/>
        <end position="110"/>
    </location>
</feature>
<dbReference type="SUPFAM" id="SSF103473">
    <property type="entry name" value="MFS general substrate transporter"/>
    <property type="match status" value="1"/>
</dbReference>
<feature type="region of interest" description="Disordered" evidence="8">
    <location>
        <begin position="737"/>
        <end position="804"/>
    </location>
</feature>
<comment type="subcellular location">
    <subcellularLocation>
        <location evidence="1">Cell membrane</location>
        <topology evidence="1">Multi-pass membrane protein</topology>
    </subcellularLocation>
</comment>
<feature type="compositionally biased region" description="Low complexity" evidence="8">
    <location>
        <begin position="910"/>
        <end position="924"/>
    </location>
</feature>
<evidence type="ECO:0000259" key="10">
    <source>
        <dbReference type="PROSITE" id="PS51465"/>
    </source>
</evidence>
<feature type="transmembrane region" description="Helical" evidence="9">
    <location>
        <begin position="51"/>
        <end position="70"/>
    </location>
</feature>
<feature type="transmembrane region" description="Helical" evidence="9">
    <location>
        <begin position="542"/>
        <end position="567"/>
    </location>
</feature>
<keyword evidence="4 9" id="KW-0812">Transmembrane</keyword>
<keyword evidence="5 9" id="KW-1133">Transmembrane helix</keyword>
<evidence type="ECO:0000256" key="1">
    <source>
        <dbReference type="ARBA" id="ARBA00004651"/>
    </source>
</evidence>
<evidence type="ECO:0000256" key="2">
    <source>
        <dbReference type="ARBA" id="ARBA00009657"/>
    </source>
</evidence>
<evidence type="ECO:0000256" key="8">
    <source>
        <dbReference type="SAM" id="MobiDB-lite"/>
    </source>
</evidence>
<evidence type="ECO:0000256" key="7">
    <source>
        <dbReference type="ARBA" id="ARBA00023157"/>
    </source>
</evidence>
<organism evidence="11 12">
    <name type="scientific">Cotesia glomerata</name>
    <name type="common">Lepidopteran parasitic wasp</name>
    <name type="synonym">Apanteles glomeratus</name>
    <dbReference type="NCBI Taxonomy" id="32391"/>
    <lineage>
        <taxon>Eukaryota</taxon>
        <taxon>Metazoa</taxon>
        <taxon>Ecdysozoa</taxon>
        <taxon>Arthropoda</taxon>
        <taxon>Hexapoda</taxon>
        <taxon>Insecta</taxon>
        <taxon>Pterygota</taxon>
        <taxon>Neoptera</taxon>
        <taxon>Endopterygota</taxon>
        <taxon>Hymenoptera</taxon>
        <taxon>Apocrita</taxon>
        <taxon>Ichneumonoidea</taxon>
        <taxon>Braconidae</taxon>
        <taxon>Microgastrinae</taxon>
        <taxon>Cotesia</taxon>
    </lineage>
</organism>
<evidence type="ECO:0000256" key="3">
    <source>
        <dbReference type="ARBA" id="ARBA00022475"/>
    </source>
</evidence>
<keyword evidence="3" id="KW-1003">Cell membrane</keyword>
<feature type="transmembrane region" description="Helical" evidence="9">
    <location>
        <begin position="344"/>
        <end position="365"/>
    </location>
</feature>
<evidence type="ECO:0000313" key="11">
    <source>
        <dbReference type="EMBL" id="KAH0567002.1"/>
    </source>
</evidence>
<feature type="domain" description="Kazal-like" evidence="10">
    <location>
        <begin position="462"/>
        <end position="516"/>
    </location>
</feature>
<dbReference type="EMBL" id="JAHXZJ010000001">
    <property type="protein sequence ID" value="KAH0567002.1"/>
    <property type="molecule type" value="Genomic_DNA"/>
</dbReference>
<protein>
    <recommendedName>
        <fullName evidence="10">Kazal-like domain-containing protein</fullName>
    </recommendedName>
</protein>
<feature type="transmembrane region" description="Helical" evidence="9">
    <location>
        <begin position="117"/>
        <end position="136"/>
    </location>
</feature>
<keyword evidence="6 9" id="KW-0472">Membrane</keyword>
<dbReference type="AlphaFoldDB" id="A0AAV7J558"/>
<dbReference type="InterPro" id="IPR036259">
    <property type="entry name" value="MFS_trans_sf"/>
</dbReference>
<feature type="transmembrane region" description="Helical" evidence="9">
    <location>
        <begin position="628"/>
        <end position="650"/>
    </location>
</feature>
<comment type="similarity">
    <text evidence="2">Belongs to the organo anion transporter (TC 2.A.60) family.</text>
</comment>
<comment type="caution">
    <text evidence="11">The sequence shown here is derived from an EMBL/GenBank/DDBJ whole genome shotgun (WGS) entry which is preliminary data.</text>
</comment>
<feature type="compositionally biased region" description="Basic residues" evidence="8">
    <location>
        <begin position="884"/>
        <end position="893"/>
    </location>
</feature>
<feature type="transmembrane region" description="Helical" evidence="9">
    <location>
        <begin position="426"/>
        <end position="446"/>
    </location>
</feature>
<dbReference type="InterPro" id="IPR002350">
    <property type="entry name" value="Kazal_dom"/>
</dbReference>
<feature type="transmembrane region" description="Helical" evidence="9">
    <location>
        <begin position="394"/>
        <end position="414"/>
    </location>
</feature>
<keyword evidence="7" id="KW-1015">Disulfide bond</keyword>
<feature type="transmembrane region" description="Helical" evidence="9">
    <location>
        <begin position="579"/>
        <end position="597"/>
    </location>
</feature>
<dbReference type="PROSITE" id="PS51465">
    <property type="entry name" value="KAZAL_2"/>
    <property type="match status" value="1"/>
</dbReference>
<feature type="transmembrane region" description="Helical" evidence="9">
    <location>
        <begin position="221"/>
        <end position="245"/>
    </location>
</feature>
<feature type="compositionally biased region" description="Basic and acidic residues" evidence="8">
    <location>
        <begin position="758"/>
        <end position="769"/>
    </location>
</feature>
<sequence>MMVSGAREIMRSEEMEGELSGPAHLIPNESLDCGCAQLPCPKMAKYATRKLYVGIMCWIGVIQAAGQAYFSLTGSTVARRFNFPLNSVEWITLISDGIAPFLLALPIAYWGDRIHRAAWTGALVLIQSVGFFFIIIPHFSHPSPRVVEETTNITHLSLYSEDNPELCSASGLARVFVEEEGVCYFTLTVVIISQIVNCMGNIAYLALGISYLDDNTRKRHVAVPLGFFIAVKIVGTLLGYLVAWGCLRIDANDLSLGIESYREQFGAWWLGWPIFMILLAIPGVVLALLPRRLPSEVVEQAAASILDIAGRTSPLTESTVSGDIKKFGDTDFFSSLKRLFTNKIYLCNILASVLIICAILNFVHYEDLFLESRFWLSQPSGVLLGFRDPFTSRIVASILRPIVIGMVIICSGFIIAKVRPRAKWLVCYNITIVMIAAIIIFSLAFVDCKKPPIFGSRSDGSISLLEYCNKNCRCSKDASFHPICDTRSKKIFYTSCHAGCTGVDTSSEVKKFTGCSCINSPLVPHNNSEVIDGLCDPSVCQIGWIVFEVSTILAYTLLSSGVISSILISLRSVFTQDKALAIGLWITLAAFITYIPGKMFYWQVTDWTCIHRGDSQLCHLQSSNLGSYLSFATSFLLALAIALEVLTYFFSFKLRIYREMELEPRDVAGNSSQTQPIPLESLSKPDDSGSAAIVSGSGAATSSGGGAADAEPSIRATNHHNSSDIIEVTNSGLIHKANGPLKYGPVGPGDSDQYQDQNEDHDSDHEFRNKRAPISLTTNSYRRLGLDSDNDTSDSSRGSVKRFSVHQAAVETPLTKEDLKMQQNSVLAGFSRTDDIKFVKVEDHRKTGDFNEVGIPIVQYPLTSPNSRSIGSILISPEMTEHARRFRSKNNRPRFRDSEAGKSGERNRPSSSHHTSSGFESSASDRPNDSKAADVRRISKSTSNLGQPAPKPKLYGYTTAL</sequence>
<dbReference type="PANTHER" id="PTHR11388">
    <property type="entry name" value="ORGANIC ANION TRANSPORTER"/>
    <property type="match status" value="1"/>
</dbReference>
<feature type="transmembrane region" description="Helical" evidence="9">
    <location>
        <begin position="184"/>
        <end position="209"/>
    </location>
</feature>
<dbReference type="InterPro" id="IPR004156">
    <property type="entry name" value="OATP"/>
</dbReference>
<dbReference type="PANTHER" id="PTHR11388:SF158">
    <property type="entry name" value="ORGANIC ANION TRANSPORTING POLYPEPTIDE 33EB"/>
    <property type="match status" value="1"/>
</dbReference>
<feature type="region of interest" description="Disordered" evidence="8">
    <location>
        <begin position="883"/>
        <end position="961"/>
    </location>
</feature>
<evidence type="ECO:0000256" key="4">
    <source>
        <dbReference type="ARBA" id="ARBA00022692"/>
    </source>
</evidence>
<evidence type="ECO:0000313" key="12">
    <source>
        <dbReference type="Proteomes" id="UP000826195"/>
    </source>
</evidence>
<keyword evidence="12" id="KW-1185">Reference proteome</keyword>
<evidence type="ECO:0000256" key="6">
    <source>
        <dbReference type="ARBA" id="ARBA00023136"/>
    </source>
</evidence>
<evidence type="ECO:0000256" key="5">
    <source>
        <dbReference type="ARBA" id="ARBA00022989"/>
    </source>
</evidence>
<feature type="compositionally biased region" description="Basic and acidic residues" evidence="8">
    <location>
        <begin position="894"/>
        <end position="908"/>
    </location>
</feature>
<evidence type="ECO:0000256" key="9">
    <source>
        <dbReference type="SAM" id="Phobius"/>
    </source>
</evidence>
<dbReference type="CDD" id="cd17336">
    <property type="entry name" value="MFS_SLCO_OATP"/>
    <property type="match status" value="1"/>
</dbReference>
<feature type="region of interest" description="Disordered" evidence="8">
    <location>
        <begin position="667"/>
        <end position="720"/>
    </location>
</feature>
<feature type="transmembrane region" description="Helical" evidence="9">
    <location>
        <begin position="265"/>
        <end position="289"/>
    </location>
</feature>
<dbReference type="GO" id="GO:0016323">
    <property type="term" value="C:basolateral plasma membrane"/>
    <property type="evidence" value="ECO:0007669"/>
    <property type="project" value="TreeGrafter"/>
</dbReference>
<dbReference type="GO" id="GO:0015347">
    <property type="term" value="F:sodium-independent organic anion transmembrane transporter activity"/>
    <property type="evidence" value="ECO:0007669"/>
    <property type="project" value="TreeGrafter"/>
</dbReference>
<dbReference type="Proteomes" id="UP000826195">
    <property type="component" value="Unassembled WGS sequence"/>
</dbReference>
<gene>
    <name evidence="11" type="ORF">KQX54_005977</name>
</gene>
<feature type="compositionally biased region" description="Low complexity" evidence="8">
    <location>
        <begin position="688"/>
        <end position="702"/>
    </location>
</feature>
<dbReference type="GO" id="GO:0043252">
    <property type="term" value="P:sodium-independent organic anion transport"/>
    <property type="evidence" value="ECO:0007669"/>
    <property type="project" value="TreeGrafter"/>
</dbReference>
<dbReference type="Gene3D" id="1.20.1250.20">
    <property type="entry name" value="MFS general substrate transporter like domains"/>
    <property type="match status" value="1"/>
</dbReference>